<organism evidence="2 3">
    <name type="scientific">Drosophila gunungcola</name>
    <name type="common">fruit fly</name>
    <dbReference type="NCBI Taxonomy" id="103775"/>
    <lineage>
        <taxon>Eukaryota</taxon>
        <taxon>Metazoa</taxon>
        <taxon>Ecdysozoa</taxon>
        <taxon>Arthropoda</taxon>
        <taxon>Hexapoda</taxon>
        <taxon>Insecta</taxon>
        <taxon>Pterygota</taxon>
        <taxon>Neoptera</taxon>
        <taxon>Endopterygota</taxon>
        <taxon>Diptera</taxon>
        <taxon>Brachycera</taxon>
        <taxon>Muscomorpha</taxon>
        <taxon>Ephydroidea</taxon>
        <taxon>Drosophilidae</taxon>
        <taxon>Drosophila</taxon>
        <taxon>Sophophora</taxon>
    </lineage>
</organism>
<feature type="compositionally biased region" description="Pro residues" evidence="1">
    <location>
        <begin position="134"/>
        <end position="145"/>
    </location>
</feature>
<evidence type="ECO:0000313" key="3">
    <source>
        <dbReference type="Proteomes" id="UP001059596"/>
    </source>
</evidence>
<name>A0A9Q0BV62_9MUSC</name>
<dbReference type="EMBL" id="JAMKOV010000001">
    <property type="protein sequence ID" value="KAI8045396.1"/>
    <property type="molecule type" value="Genomic_DNA"/>
</dbReference>
<sequence length="187" mass="21420">MGLHPLGAGCKCADRQVDLSRTAAAKEEEFEPEPQAEMPHSDSVPALHEIRQEPRDPYYPNPPKNKRRQEVDPLANFDINRFDRDATHRAAGGPGGRRRKVSIRTCVDYDYEPEYPPREWPQEAPQSHDRHVPPQKPPSGYPPQQNPHRYPPQRSRPAAEYEPRTRPPPPSRPPSYPRRALPGFYGL</sequence>
<feature type="compositionally biased region" description="Basic and acidic residues" evidence="1">
    <location>
        <begin position="115"/>
        <end position="132"/>
    </location>
</feature>
<keyword evidence="3" id="KW-1185">Reference proteome</keyword>
<gene>
    <name evidence="2" type="ORF">M5D96_001576</name>
</gene>
<feature type="compositionally biased region" description="Pro residues" evidence="1">
    <location>
        <begin position="166"/>
        <end position="176"/>
    </location>
</feature>
<dbReference type="AlphaFoldDB" id="A0A9Q0BV62"/>
<accession>A0A9Q0BV62</accession>
<protein>
    <submittedName>
        <fullName evidence="2">Uncharacterized protein</fullName>
    </submittedName>
</protein>
<evidence type="ECO:0000256" key="1">
    <source>
        <dbReference type="SAM" id="MobiDB-lite"/>
    </source>
</evidence>
<dbReference type="Proteomes" id="UP001059596">
    <property type="component" value="Chromosome 3R"/>
</dbReference>
<comment type="caution">
    <text evidence="2">The sequence shown here is derived from an EMBL/GenBank/DDBJ whole genome shotgun (WGS) entry which is preliminary data.</text>
</comment>
<reference evidence="2" key="1">
    <citation type="journal article" date="2023" name="Genome Biol. Evol.">
        <title>Long-read-based Genome Assembly of Drosophila gunungcola Reveals Fewer Chemosensory Genes in Flower-breeding Species.</title>
        <authorList>
            <person name="Negi A."/>
            <person name="Liao B.Y."/>
            <person name="Yeh S.D."/>
        </authorList>
    </citation>
    <scope>NUCLEOTIDE SEQUENCE</scope>
    <source>
        <strain evidence="2">Sukarami</strain>
    </source>
</reference>
<evidence type="ECO:0000313" key="2">
    <source>
        <dbReference type="EMBL" id="KAI8045396.1"/>
    </source>
</evidence>
<proteinExistence type="predicted"/>
<feature type="region of interest" description="Disordered" evidence="1">
    <location>
        <begin position="23"/>
        <end position="187"/>
    </location>
</feature>